<dbReference type="Pfam" id="PF12833">
    <property type="entry name" value="HTH_18"/>
    <property type="match status" value="1"/>
</dbReference>
<feature type="domain" description="HTH araC/xylS-type" evidence="4">
    <location>
        <begin position="175"/>
        <end position="261"/>
    </location>
</feature>
<keyword evidence="1" id="KW-0805">Transcription regulation</keyword>
<dbReference type="EMBL" id="CP091196">
    <property type="protein sequence ID" value="UQS25919.1"/>
    <property type="molecule type" value="Genomic_DNA"/>
</dbReference>
<dbReference type="Proteomes" id="UP000830158">
    <property type="component" value="Chromosome"/>
</dbReference>
<dbReference type="PANTHER" id="PTHR46796">
    <property type="entry name" value="HTH-TYPE TRANSCRIPTIONAL ACTIVATOR RHAS-RELATED"/>
    <property type="match status" value="1"/>
</dbReference>
<accession>A0ABY4P0T0</accession>
<keyword evidence="6" id="KW-1185">Reference proteome</keyword>
<name>A0ABY4P0T0_9PSEU</name>
<dbReference type="SMART" id="SM00342">
    <property type="entry name" value="HTH_ARAC"/>
    <property type="match status" value="1"/>
</dbReference>
<dbReference type="InterPro" id="IPR018060">
    <property type="entry name" value="HTH_AraC"/>
</dbReference>
<evidence type="ECO:0000256" key="3">
    <source>
        <dbReference type="ARBA" id="ARBA00023163"/>
    </source>
</evidence>
<evidence type="ECO:0000256" key="1">
    <source>
        <dbReference type="ARBA" id="ARBA00023015"/>
    </source>
</evidence>
<sequence length="301" mass="31730">MGRGDDAAVWEVTRPARPGVVAGVTIAGFRRGASGAEHRLVPHAVVTLSVDFGAEPVIVDDATGVRRRGSLAVGLGFGGAVWVRGANIECVHVRLSPLAARAVLGFDPADLAGGIVALDDLWGRDAARLGERLSATAAWQDRFAVIGGWLARRHEAGAPVEPEVAWAWRRMVAGRGQVRVDRLAAELGWSRKRLWSRFHAQIGLPPKRAAKLVRFDHAAHRLAEGQDPARVAAESGYTDQSHLHRDIAALAGTTPAALARESREATAALTTPGQEGTLLAPAWAMCTPGPGAAAVRGGTPR</sequence>
<dbReference type="PROSITE" id="PS01124">
    <property type="entry name" value="HTH_ARAC_FAMILY_2"/>
    <property type="match status" value="1"/>
</dbReference>
<reference evidence="5" key="1">
    <citation type="submission" date="2022-01" db="EMBL/GenBank/DDBJ databases">
        <title>PSI-footprinting approach for the identification of protein synthesis inhibitor producers.</title>
        <authorList>
            <person name="Handel F."/>
            <person name="Kulik A."/>
            <person name="Wex K.W."/>
            <person name="Berscheid A."/>
            <person name="Saur J.S."/>
            <person name="Winkler A."/>
            <person name="Wibberg D."/>
            <person name="Kalinowski J."/>
            <person name="Broetz-Oesterhelt H."/>
            <person name="Mast Y."/>
        </authorList>
    </citation>
    <scope>NUCLEOTIDE SEQUENCE</scope>
    <source>
        <strain evidence="5">KNN 49.3e</strain>
    </source>
</reference>
<evidence type="ECO:0000256" key="2">
    <source>
        <dbReference type="ARBA" id="ARBA00023125"/>
    </source>
</evidence>
<keyword evidence="3" id="KW-0804">Transcription</keyword>
<dbReference type="InterPro" id="IPR050204">
    <property type="entry name" value="AraC_XylS_family_regulators"/>
</dbReference>
<protein>
    <submittedName>
        <fullName evidence="5">Helix-turn-helix domain-containing protein</fullName>
    </submittedName>
</protein>
<dbReference type="Gene3D" id="1.10.10.60">
    <property type="entry name" value="Homeodomain-like"/>
    <property type="match status" value="1"/>
</dbReference>
<evidence type="ECO:0000313" key="5">
    <source>
        <dbReference type="EMBL" id="UQS25919.1"/>
    </source>
</evidence>
<proteinExistence type="predicted"/>
<gene>
    <name evidence="5" type="ORF">L1857_25465</name>
</gene>
<dbReference type="PANTHER" id="PTHR46796:SF15">
    <property type="entry name" value="BLL1074 PROTEIN"/>
    <property type="match status" value="1"/>
</dbReference>
<evidence type="ECO:0000313" key="6">
    <source>
        <dbReference type="Proteomes" id="UP000830158"/>
    </source>
</evidence>
<dbReference type="RefSeq" id="WP_198958356.1">
    <property type="nucleotide sequence ID" value="NZ_CP091196.1"/>
</dbReference>
<keyword evidence="2" id="KW-0238">DNA-binding</keyword>
<organism evidence="5 6">
    <name type="scientific">Amycolatopsis thermalba</name>
    <dbReference type="NCBI Taxonomy" id="944492"/>
    <lineage>
        <taxon>Bacteria</taxon>
        <taxon>Bacillati</taxon>
        <taxon>Actinomycetota</taxon>
        <taxon>Actinomycetes</taxon>
        <taxon>Pseudonocardiales</taxon>
        <taxon>Pseudonocardiaceae</taxon>
        <taxon>Amycolatopsis</taxon>
    </lineage>
</organism>
<evidence type="ECO:0000259" key="4">
    <source>
        <dbReference type="PROSITE" id="PS01124"/>
    </source>
</evidence>